<comment type="subcellular location">
    <subcellularLocation>
        <location evidence="1">Cell membrane</location>
        <topology evidence="1">Multi-pass membrane protein</topology>
    </subcellularLocation>
</comment>
<evidence type="ECO:0000313" key="9">
    <source>
        <dbReference type="Proteomes" id="UP000245506"/>
    </source>
</evidence>
<sequence length="246" mass="27631">MYLIVKSEAIWVERGIISWNSFIRCIGMKVQVWDLSTRLFHWILVLSVGFLIFSGKTGNLFDWHQTAGIIVLALLLYRLVWGVFGSTTSRFSDFIYSPSKIIAYAKNMFSRKAVPHAGHNPVGGLMVVVMLGLLLFQGVTGLFSTDDVLVEGKLYGLVDEDTAEWMTSLHHQSSELLIPVLVLHILAIIFYRVYKKHDLTKAMITGSAEFEEKPTKSITMKPAIIGVVLLAVSYAVMYFGLNLFGY</sequence>
<keyword evidence="2" id="KW-1003">Cell membrane</keyword>
<dbReference type="Pfam" id="PF01292">
    <property type="entry name" value="Ni_hydr_CYTB"/>
    <property type="match status" value="1"/>
</dbReference>
<gene>
    <name evidence="8" type="ORF">DKT75_16315</name>
</gene>
<feature type="transmembrane region" description="Helical" evidence="6">
    <location>
        <begin position="39"/>
        <end position="57"/>
    </location>
</feature>
<reference evidence="8 9" key="1">
    <citation type="submission" date="2018-05" db="EMBL/GenBank/DDBJ databases">
        <title>Leucothrix arctica sp. nov., isolated from Arctic seawater.</title>
        <authorList>
            <person name="Choi A."/>
            <person name="Baek K."/>
        </authorList>
    </citation>
    <scope>NUCLEOTIDE SEQUENCE [LARGE SCALE GENOMIC DNA]</scope>
    <source>
        <strain evidence="8 9">IMCC9719</strain>
    </source>
</reference>
<accession>A0A317C9V3</accession>
<dbReference type="InterPro" id="IPR016174">
    <property type="entry name" value="Di-haem_cyt_TM"/>
</dbReference>
<dbReference type="PANTHER" id="PTHR30485">
    <property type="entry name" value="NI/FE-HYDROGENASE 1 B-TYPE CYTOCHROME SUBUNIT"/>
    <property type="match status" value="1"/>
</dbReference>
<dbReference type="InterPro" id="IPR051542">
    <property type="entry name" value="Hydrogenase_cytochrome"/>
</dbReference>
<protein>
    <submittedName>
        <fullName evidence="8">Cytochrome B</fullName>
    </submittedName>
</protein>
<keyword evidence="3 6" id="KW-0812">Transmembrane</keyword>
<evidence type="ECO:0000256" key="3">
    <source>
        <dbReference type="ARBA" id="ARBA00022692"/>
    </source>
</evidence>
<evidence type="ECO:0000256" key="2">
    <source>
        <dbReference type="ARBA" id="ARBA00022475"/>
    </source>
</evidence>
<evidence type="ECO:0000256" key="4">
    <source>
        <dbReference type="ARBA" id="ARBA00022989"/>
    </source>
</evidence>
<feature type="domain" description="Cytochrome b561 bacterial/Ni-hydrogenase" evidence="7">
    <location>
        <begin position="32"/>
        <end position="206"/>
    </location>
</feature>
<dbReference type="GO" id="GO:0022904">
    <property type="term" value="P:respiratory electron transport chain"/>
    <property type="evidence" value="ECO:0007669"/>
    <property type="project" value="InterPro"/>
</dbReference>
<dbReference type="GO" id="GO:0005886">
    <property type="term" value="C:plasma membrane"/>
    <property type="evidence" value="ECO:0007669"/>
    <property type="project" value="UniProtKB-SubCell"/>
</dbReference>
<dbReference type="InterPro" id="IPR011577">
    <property type="entry name" value="Cyt_b561_bac/Ni-Hgenase"/>
</dbReference>
<evidence type="ECO:0000313" key="8">
    <source>
        <dbReference type="EMBL" id="PWQ94103.1"/>
    </source>
</evidence>
<proteinExistence type="predicted"/>
<dbReference type="EMBL" id="QGKL01000041">
    <property type="protein sequence ID" value="PWQ94103.1"/>
    <property type="molecule type" value="Genomic_DNA"/>
</dbReference>
<evidence type="ECO:0000259" key="7">
    <source>
        <dbReference type="Pfam" id="PF01292"/>
    </source>
</evidence>
<dbReference type="GO" id="GO:0009055">
    <property type="term" value="F:electron transfer activity"/>
    <property type="evidence" value="ECO:0007669"/>
    <property type="project" value="InterPro"/>
</dbReference>
<feature type="transmembrane region" description="Helical" evidence="6">
    <location>
        <begin position="122"/>
        <end position="143"/>
    </location>
</feature>
<keyword evidence="5 6" id="KW-0472">Membrane</keyword>
<keyword evidence="9" id="KW-1185">Reference proteome</keyword>
<feature type="transmembrane region" description="Helical" evidence="6">
    <location>
        <begin position="176"/>
        <end position="194"/>
    </location>
</feature>
<keyword evidence="4 6" id="KW-1133">Transmembrane helix</keyword>
<feature type="transmembrane region" description="Helical" evidence="6">
    <location>
        <begin position="223"/>
        <end position="241"/>
    </location>
</feature>
<evidence type="ECO:0000256" key="6">
    <source>
        <dbReference type="SAM" id="Phobius"/>
    </source>
</evidence>
<evidence type="ECO:0000256" key="5">
    <source>
        <dbReference type="ARBA" id="ARBA00023136"/>
    </source>
</evidence>
<dbReference type="GO" id="GO:0020037">
    <property type="term" value="F:heme binding"/>
    <property type="evidence" value="ECO:0007669"/>
    <property type="project" value="TreeGrafter"/>
</dbReference>
<feature type="transmembrane region" description="Helical" evidence="6">
    <location>
        <begin position="63"/>
        <end position="84"/>
    </location>
</feature>
<organism evidence="8 9">
    <name type="scientific">Leucothrix arctica</name>
    <dbReference type="NCBI Taxonomy" id="1481894"/>
    <lineage>
        <taxon>Bacteria</taxon>
        <taxon>Pseudomonadati</taxon>
        <taxon>Pseudomonadota</taxon>
        <taxon>Gammaproteobacteria</taxon>
        <taxon>Thiotrichales</taxon>
        <taxon>Thiotrichaceae</taxon>
        <taxon>Leucothrix</taxon>
    </lineage>
</organism>
<dbReference type="SUPFAM" id="SSF81342">
    <property type="entry name" value="Transmembrane di-heme cytochromes"/>
    <property type="match status" value="1"/>
</dbReference>
<dbReference type="PANTHER" id="PTHR30485:SF2">
    <property type="entry name" value="BLL0597 PROTEIN"/>
    <property type="match status" value="1"/>
</dbReference>
<dbReference type="AlphaFoldDB" id="A0A317C9V3"/>
<name>A0A317C9V3_9GAMM</name>
<dbReference type="Proteomes" id="UP000245506">
    <property type="component" value="Unassembled WGS sequence"/>
</dbReference>
<comment type="caution">
    <text evidence="8">The sequence shown here is derived from an EMBL/GenBank/DDBJ whole genome shotgun (WGS) entry which is preliminary data.</text>
</comment>
<evidence type="ECO:0000256" key="1">
    <source>
        <dbReference type="ARBA" id="ARBA00004651"/>
    </source>
</evidence>
<dbReference type="Gene3D" id="1.20.950.20">
    <property type="entry name" value="Transmembrane di-heme cytochromes, Chain C"/>
    <property type="match status" value="1"/>
</dbReference>